<evidence type="ECO:0000313" key="5">
    <source>
        <dbReference type="EMBL" id="CAD8295278.1"/>
    </source>
</evidence>
<comment type="similarity">
    <text evidence="2 3">Belongs to the small heat shock protein (HSP20) family.</text>
</comment>
<reference evidence="5" key="1">
    <citation type="submission" date="2021-01" db="EMBL/GenBank/DDBJ databases">
        <authorList>
            <person name="Corre E."/>
            <person name="Pelletier E."/>
            <person name="Niang G."/>
            <person name="Scheremetjew M."/>
            <person name="Finn R."/>
            <person name="Kale V."/>
            <person name="Holt S."/>
            <person name="Cochrane G."/>
            <person name="Meng A."/>
            <person name="Brown T."/>
            <person name="Cohen L."/>
        </authorList>
    </citation>
    <scope>NUCLEOTIDE SEQUENCE</scope>
    <source>
        <strain evidence="5">CCMP219</strain>
    </source>
</reference>
<gene>
    <name evidence="5" type="ORF">CEUR00632_LOCUS12926</name>
</gene>
<dbReference type="InterPro" id="IPR008978">
    <property type="entry name" value="HSP20-like_chaperone"/>
</dbReference>
<evidence type="ECO:0000256" key="3">
    <source>
        <dbReference type="RuleBase" id="RU003616"/>
    </source>
</evidence>
<dbReference type="Gene3D" id="2.60.40.790">
    <property type="match status" value="1"/>
</dbReference>
<keyword evidence="1" id="KW-0346">Stress response</keyword>
<dbReference type="InterPro" id="IPR002068">
    <property type="entry name" value="A-crystallin/Hsp20_dom"/>
</dbReference>
<dbReference type="EMBL" id="HBEC01028079">
    <property type="protein sequence ID" value="CAD8295278.1"/>
    <property type="molecule type" value="Transcribed_RNA"/>
</dbReference>
<dbReference type="AlphaFoldDB" id="A0A7R9YZ95"/>
<organism evidence="5">
    <name type="scientific">Chlamydomonas euryale</name>
    <dbReference type="NCBI Taxonomy" id="1486919"/>
    <lineage>
        <taxon>Eukaryota</taxon>
        <taxon>Viridiplantae</taxon>
        <taxon>Chlorophyta</taxon>
        <taxon>core chlorophytes</taxon>
        <taxon>Chlorophyceae</taxon>
        <taxon>CS clade</taxon>
        <taxon>Chlamydomonadales</taxon>
        <taxon>Chlamydomonadaceae</taxon>
        <taxon>Chlamydomonas</taxon>
    </lineage>
</organism>
<sequence length="157" mass="17396">MALSLFTDLYEPRMGRMERVLDHVLSNALSGDRDLSLAPIPSHSGHAFDVVESKDAFELLADAPGFSPEDIHVKLDNNVLTVSGKHEVRKEAKDGDKVWRTERQMRSFSRAFTLPENTKPEDISANLDKGVLTVRVPKVPAVPKPEPKRIQVQASAA</sequence>
<accession>A0A7R9YZ95</accession>
<feature type="domain" description="SHSP" evidence="4">
    <location>
        <begin position="39"/>
        <end position="155"/>
    </location>
</feature>
<dbReference type="InterPro" id="IPR031107">
    <property type="entry name" value="Small_HSP"/>
</dbReference>
<dbReference type="PROSITE" id="PS01031">
    <property type="entry name" value="SHSP"/>
    <property type="match status" value="1"/>
</dbReference>
<evidence type="ECO:0000256" key="1">
    <source>
        <dbReference type="ARBA" id="ARBA00023016"/>
    </source>
</evidence>
<protein>
    <recommendedName>
        <fullName evidence="4">SHSP domain-containing protein</fullName>
    </recommendedName>
</protein>
<proteinExistence type="inferred from homology"/>
<evidence type="ECO:0000256" key="2">
    <source>
        <dbReference type="PROSITE-ProRule" id="PRU00285"/>
    </source>
</evidence>
<dbReference type="PANTHER" id="PTHR11527">
    <property type="entry name" value="HEAT-SHOCK PROTEIN 20 FAMILY MEMBER"/>
    <property type="match status" value="1"/>
</dbReference>
<name>A0A7R9YZ95_9CHLO</name>
<evidence type="ECO:0000259" key="4">
    <source>
        <dbReference type="PROSITE" id="PS01031"/>
    </source>
</evidence>
<dbReference type="SUPFAM" id="SSF49764">
    <property type="entry name" value="HSP20-like chaperones"/>
    <property type="match status" value="1"/>
</dbReference>
<dbReference type="CDD" id="cd06464">
    <property type="entry name" value="ACD_sHsps-like"/>
    <property type="match status" value="1"/>
</dbReference>
<dbReference type="Pfam" id="PF00011">
    <property type="entry name" value="HSP20"/>
    <property type="match status" value="1"/>
</dbReference>